<dbReference type="EMBL" id="PGOL01000222">
    <property type="protein sequence ID" value="PKI74206.1"/>
    <property type="molecule type" value="Genomic_DNA"/>
</dbReference>
<dbReference type="Proteomes" id="UP000233551">
    <property type="component" value="Unassembled WGS sequence"/>
</dbReference>
<feature type="region of interest" description="Disordered" evidence="1">
    <location>
        <begin position="88"/>
        <end position="158"/>
    </location>
</feature>
<keyword evidence="3" id="KW-1185">Reference proteome</keyword>
<gene>
    <name evidence="2" type="ORF">CRG98_005444</name>
</gene>
<dbReference type="AlphaFoldDB" id="A0A2I0L219"/>
<comment type="caution">
    <text evidence="2">The sequence shown here is derived from an EMBL/GenBank/DDBJ whole genome shotgun (WGS) entry which is preliminary data.</text>
</comment>
<protein>
    <submittedName>
        <fullName evidence="2">Uncharacterized protein</fullName>
    </submittedName>
</protein>
<evidence type="ECO:0000313" key="3">
    <source>
        <dbReference type="Proteomes" id="UP000233551"/>
    </source>
</evidence>
<proteinExistence type="predicted"/>
<evidence type="ECO:0000256" key="1">
    <source>
        <dbReference type="SAM" id="MobiDB-lite"/>
    </source>
</evidence>
<dbReference type="STRING" id="22663.A0A2I0L219"/>
<sequence>AYNGDDYNGTRIVSRAHELRDSVHGMISQMDPALLTFCDKIAAQGGPLQLPDDLAASTFPSIPVVQLGTVTRASARLRNVQPQLNLDQSNDVLKRSTADDNLRTQDSLTPKPPNEEEVNDALNTERQEPSPAESNPEEPPEGGTPDCADGGRNSPHASVMDIDVSGQVESIKRLFVERTDNYVIPQLERLYTRVIKGVFETRKEGKDDLKQRILSFLSKFAEDEGQILASMGGFSPALIGSIDVGYVVLVFSPLSLLPAQDELIAVINAVDRMLQACNQFSYHHCFHHDEPHANSSRSGHLVAPTASTMMNPMQLCKDQFPYHHCFRREPPSHCARSITTTVRPGPGIDRSSEYPTKVRYRFKLH</sequence>
<evidence type="ECO:0000313" key="2">
    <source>
        <dbReference type="EMBL" id="PKI74206.1"/>
    </source>
</evidence>
<name>A0A2I0L219_PUNGR</name>
<feature type="non-terminal residue" evidence="2">
    <location>
        <position position="1"/>
    </location>
</feature>
<accession>A0A2I0L219</accession>
<organism evidence="2 3">
    <name type="scientific">Punica granatum</name>
    <name type="common">Pomegranate</name>
    <dbReference type="NCBI Taxonomy" id="22663"/>
    <lineage>
        <taxon>Eukaryota</taxon>
        <taxon>Viridiplantae</taxon>
        <taxon>Streptophyta</taxon>
        <taxon>Embryophyta</taxon>
        <taxon>Tracheophyta</taxon>
        <taxon>Spermatophyta</taxon>
        <taxon>Magnoliopsida</taxon>
        <taxon>eudicotyledons</taxon>
        <taxon>Gunneridae</taxon>
        <taxon>Pentapetalae</taxon>
        <taxon>rosids</taxon>
        <taxon>malvids</taxon>
        <taxon>Myrtales</taxon>
        <taxon>Lythraceae</taxon>
        <taxon>Punica</taxon>
    </lineage>
</organism>
<reference evidence="2 3" key="1">
    <citation type="submission" date="2017-11" db="EMBL/GenBank/DDBJ databases">
        <title>De-novo sequencing of pomegranate (Punica granatum L.) genome.</title>
        <authorList>
            <person name="Akparov Z."/>
            <person name="Amiraslanov A."/>
            <person name="Hajiyeva S."/>
            <person name="Abbasov M."/>
            <person name="Kaur K."/>
            <person name="Hamwieh A."/>
            <person name="Solovyev V."/>
            <person name="Salamov A."/>
            <person name="Braich B."/>
            <person name="Kosarev P."/>
            <person name="Mahmoud A."/>
            <person name="Hajiyev E."/>
            <person name="Babayeva S."/>
            <person name="Izzatullayeva V."/>
            <person name="Mammadov A."/>
            <person name="Mammadov A."/>
            <person name="Sharifova S."/>
            <person name="Ojaghi J."/>
            <person name="Eynullazada K."/>
            <person name="Bayramov B."/>
            <person name="Abdulazimova A."/>
            <person name="Shahmuradov I."/>
        </authorList>
    </citation>
    <scope>NUCLEOTIDE SEQUENCE [LARGE SCALE GENOMIC DNA]</scope>
    <source>
        <strain evidence="3">cv. AG2017</strain>
        <tissue evidence="2">Leaf</tissue>
    </source>
</reference>
<feature type="compositionally biased region" description="Basic and acidic residues" evidence="1">
    <location>
        <begin position="92"/>
        <end position="103"/>
    </location>
</feature>